<comment type="subcellular location">
    <subcellularLocation>
        <location evidence="1">Cell envelope</location>
    </subcellularLocation>
</comment>
<dbReference type="RefSeq" id="WP_186816926.1">
    <property type="nucleotide sequence ID" value="NZ_BJVJ01000023.1"/>
</dbReference>
<dbReference type="EMBL" id="BJVJ01000023">
    <property type="protein sequence ID" value="GEL23752.1"/>
    <property type="molecule type" value="Genomic_DNA"/>
</dbReference>
<dbReference type="CDD" id="cd01536">
    <property type="entry name" value="PBP1_ABC_sugar_binding-like"/>
    <property type="match status" value="1"/>
</dbReference>
<dbReference type="GO" id="GO:0030246">
    <property type="term" value="F:carbohydrate binding"/>
    <property type="evidence" value="ECO:0007669"/>
    <property type="project" value="TreeGrafter"/>
</dbReference>
<dbReference type="Gene3D" id="3.40.50.2300">
    <property type="match status" value="2"/>
</dbReference>
<protein>
    <recommendedName>
        <fullName evidence="3">Periplasmic binding protein domain-containing protein</fullName>
    </recommendedName>
</protein>
<accession>A0A511DG45</accession>
<dbReference type="Pfam" id="PF13407">
    <property type="entry name" value="Peripla_BP_4"/>
    <property type="match status" value="1"/>
</dbReference>
<dbReference type="Proteomes" id="UP000321685">
    <property type="component" value="Unassembled WGS sequence"/>
</dbReference>
<evidence type="ECO:0000256" key="2">
    <source>
        <dbReference type="ARBA" id="ARBA00007639"/>
    </source>
</evidence>
<dbReference type="InterPro" id="IPR028082">
    <property type="entry name" value="Peripla_BP_I"/>
</dbReference>
<evidence type="ECO:0000256" key="1">
    <source>
        <dbReference type="ARBA" id="ARBA00004196"/>
    </source>
</evidence>
<keyword evidence="5" id="KW-1185">Reference proteome</keyword>
<dbReference type="SUPFAM" id="SSF53822">
    <property type="entry name" value="Periplasmic binding protein-like I"/>
    <property type="match status" value="1"/>
</dbReference>
<dbReference type="GO" id="GO:0030288">
    <property type="term" value="C:outer membrane-bounded periplasmic space"/>
    <property type="evidence" value="ECO:0007669"/>
    <property type="project" value="TreeGrafter"/>
</dbReference>
<gene>
    <name evidence="4" type="ORF">PSU4_27060</name>
</gene>
<reference evidence="4 5" key="1">
    <citation type="submission" date="2019-07" db="EMBL/GenBank/DDBJ databases">
        <title>Whole genome shotgun sequence of Pseudonocardia sulfidoxydans NBRC 16205.</title>
        <authorList>
            <person name="Hosoyama A."/>
            <person name="Uohara A."/>
            <person name="Ohji S."/>
            <person name="Ichikawa N."/>
        </authorList>
    </citation>
    <scope>NUCLEOTIDE SEQUENCE [LARGE SCALE GENOMIC DNA]</scope>
    <source>
        <strain evidence="4 5">NBRC 16205</strain>
    </source>
</reference>
<dbReference type="AlphaFoldDB" id="A0A511DG45"/>
<proteinExistence type="inferred from homology"/>
<dbReference type="PROSITE" id="PS51257">
    <property type="entry name" value="PROKAR_LIPOPROTEIN"/>
    <property type="match status" value="1"/>
</dbReference>
<sequence length="396" mass="41412">MRDSLRFTRIREGLVALAAVGAMTLLAACGGAGSGSSAPQGAAADSASVEEAKSLVAQAQQQVAWPQPGPPAFDASSARGKTLGWVAITASNPFSQIMLEGAREAAALSGLNIDYCDGKGRPSEWVRCADSLIAKGVDALLIQSIDPKILSASIEAATRAGIPVIETSSNDSSQPPTPGVSAANNFAIAEMGKLLADYAIADSNGRVNAVYYGAPEVALSPPLHQAIEAEFRRLCPDTCTLKSSDVPVGEWDTRLPTVVQSGISADRDINYLIPLADGAVPAMIPAVHAANATERVKILSITASPSIVKFIDSGDVFVADVGPSTEWHGWSTVDQALRLIVGQPKGSPILHDPQMPIRLFDKANVGELNFDDPKMANFFGPVDLAAEYGRVWGITP</sequence>
<name>A0A511DG45_9PSEU</name>
<dbReference type="PANTHER" id="PTHR30036:SF7">
    <property type="entry name" value="ABC TRANSPORTER PERIPLASMIC-BINDING PROTEIN YPHF"/>
    <property type="match status" value="1"/>
</dbReference>
<organism evidence="4 5">
    <name type="scientific">Pseudonocardia sulfidoxydans NBRC 16205</name>
    <dbReference type="NCBI Taxonomy" id="1223511"/>
    <lineage>
        <taxon>Bacteria</taxon>
        <taxon>Bacillati</taxon>
        <taxon>Actinomycetota</taxon>
        <taxon>Actinomycetes</taxon>
        <taxon>Pseudonocardiales</taxon>
        <taxon>Pseudonocardiaceae</taxon>
        <taxon>Pseudonocardia</taxon>
    </lineage>
</organism>
<comment type="similarity">
    <text evidence="2">Belongs to the bacterial solute-binding protein 2 family.</text>
</comment>
<evidence type="ECO:0000313" key="5">
    <source>
        <dbReference type="Proteomes" id="UP000321685"/>
    </source>
</evidence>
<feature type="domain" description="Periplasmic binding protein" evidence="3">
    <location>
        <begin position="84"/>
        <end position="343"/>
    </location>
</feature>
<evidence type="ECO:0000313" key="4">
    <source>
        <dbReference type="EMBL" id="GEL23752.1"/>
    </source>
</evidence>
<dbReference type="PANTHER" id="PTHR30036">
    <property type="entry name" value="D-XYLOSE-BINDING PERIPLASMIC PROTEIN"/>
    <property type="match status" value="1"/>
</dbReference>
<dbReference type="InterPro" id="IPR050555">
    <property type="entry name" value="Bact_Solute-Bind_Prot2"/>
</dbReference>
<dbReference type="InterPro" id="IPR025997">
    <property type="entry name" value="SBP_2_dom"/>
</dbReference>
<comment type="caution">
    <text evidence="4">The sequence shown here is derived from an EMBL/GenBank/DDBJ whole genome shotgun (WGS) entry which is preliminary data.</text>
</comment>
<evidence type="ECO:0000259" key="3">
    <source>
        <dbReference type="Pfam" id="PF13407"/>
    </source>
</evidence>